<proteinExistence type="inferred from homology"/>
<evidence type="ECO:0000256" key="4">
    <source>
        <dbReference type="ARBA" id="ARBA00023157"/>
    </source>
</evidence>
<dbReference type="PANTHER" id="PTHR33630:SF9">
    <property type="entry name" value="CUTINASE 4"/>
    <property type="match status" value="1"/>
</dbReference>
<dbReference type="SUPFAM" id="SSF53474">
    <property type="entry name" value="alpha/beta-Hydrolases"/>
    <property type="match status" value="1"/>
</dbReference>
<protein>
    <submittedName>
        <fullName evidence="7">Cutinase family protein</fullName>
    </submittedName>
</protein>
<sequence>MDIRDFFKRHRMVASVAPIAALGVAVAVAATFAVTSSPDSKQAAPALKASVTECHDMVTISVAGRNDSPQAGTTKMLVDANGNELPAALSDDYQSHWVDPVVNAPSGSVDSNSYWAVYVSYPANLNSYEDAVNTGVANTEQVMRDISAACPNTKFAIVGYSEGADVTRRVAMEIGHQNAGADGKYGIVDPGNVAGVVILADSGRSAGDGPFIGAKDPSHPDNFNQSYQNNKDVAGGQGALADHQGDFGSLNGRIASFCSDGDLTCAAPQNISLLQLAINVGRQINVDQLQNDGTVTPATGIDVAVTLGKIAGNAFADIAHNPGWWTSKETFLDVLLKVSQPDYKPNQDNPTPVAASNIEAQNMSPLAYLPQKVFNEVIGLITTNQNTIPVLLNDPYNLTLGPNGTGHHFDYWHDQNPDNGKNVSSADYAAAWLTELAKEAQAGTLNPKTLTSTPTTTTKAPNALALAPTTLTSGTTTPATGSTTPVSGTSTPATTTPPTTTTVPPTTTVTPDPASTTTPPVTTTTTPPVTTTTVPPTTTTPVTTTPATTTPGH</sequence>
<dbReference type="Proteomes" id="UP000466794">
    <property type="component" value="Unassembled WGS sequence"/>
</dbReference>
<dbReference type="GO" id="GO:0052689">
    <property type="term" value="F:carboxylic ester hydrolase activity"/>
    <property type="evidence" value="ECO:0007669"/>
    <property type="project" value="UniProtKB-KW"/>
</dbReference>
<dbReference type="Pfam" id="PF01083">
    <property type="entry name" value="Cutinase"/>
    <property type="match status" value="1"/>
</dbReference>
<keyword evidence="4" id="KW-1015">Disulfide bond</keyword>
<keyword evidence="6" id="KW-0732">Signal</keyword>
<dbReference type="InterPro" id="IPR000675">
    <property type="entry name" value="Cutinase/axe"/>
</dbReference>
<evidence type="ECO:0000256" key="5">
    <source>
        <dbReference type="SAM" id="MobiDB-lite"/>
    </source>
</evidence>
<dbReference type="SMART" id="SM01110">
    <property type="entry name" value="Cutinase"/>
    <property type="match status" value="1"/>
</dbReference>
<feature type="signal peptide" evidence="6">
    <location>
        <begin position="1"/>
        <end position="29"/>
    </location>
</feature>
<name>A0A7K1VA36_9NOCA</name>
<evidence type="ECO:0000256" key="2">
    <source>
        <dbReference type="ARBA" id="ARBA00022487"/>
    </source>
</evidence>
<keyword evidence="2" id="KW-0719">Serine esterase</keyword>
<comment type="similarity">
    <text evidence="1">Belongs to the cutinase family.</text>
</comment>
<evidence type="ECO:0000256" key="6">
    <source>
        <dbReference type="SAM" id="SignalP"/>
    </source>
</evidence>
<feature type="region of interest" description="Disordered" evidence="5">
    <location>
        <begin position="468"/>
        <end position="553"/>
    </location>
</feature>
<dbReference type="AlphaFoldDB" id="A0A7K1VA36"/>
<dbReference type="RefSeq" id="WP_157392562.1">
    <property type="nucleotide sequence ID" value="NZ_WRPP01000011.1"/>
</dbReference>
<dbReference type="InterPro" id="IPR029058">
    <property type="entry name" value="AB_hydrolase_fold"/>
</dbReference>
<evidence type="ECO:0000256" key="1">
    <source>
        <dbReference type="ARBA" id="ARBA00007534"/>
    </source>
</evidence>
<feature type="chain" id="PRO_5039588614" evidence="6">
    <location>
        <begin position="30"/>
        <end position="553"/>
    </location>
</feature>
<evidence type="ECO:0000313" key="7">
    <source>
        <dbReference type="EMBL" id="MVU82978.1"/>
    </source>
</evidence>
<evidence type="ECO:0000313" key="8">
    <source>
        <dbReference type="Proteomes" id="UP000466794"/>
    </source>
</evidence>
<dbReference type="Gene3D" id="3.40.50.1820">
    <property type="entry name" value="alpha/beta hydrolase"/>
    <property type="match status" value="1"/>
</dbReference>
<reference evidence="7 8" key="1">
    <citation type="submission" date="2019-12" db="EMBL/GenBank/DDBJ databases">
        <title>Nocardia sp. nov. ET3-3 isolated from soil.</title>
        <authorList>
            <person name="Kanchanasin P."/>
            <person name="Tanasupawat S."/>
            <person name="Yuki M."/>
            <person name="Kudo T."/>
        </authorList>
    </citation>
    <scope>NUCLEOTIDE SEQUENCE [LARGE SCALE GENOMIC DNA]</scope>
    <source>
        <strain evidence="7 8">ET3-3</strain>
    </source>
</reference>
<keyword evidence="8" id="KW-1185">Reference proteome</keyword>
<dbReference type="EMBL" id="WRPP01000011">
    <property type="protein sequence ID" value="MVU82978.1"/>
    <property type="molecule type" value="Genomic_DNA"/>
</dbReference>
<evidence type="ECO:0000256" key="3">
    <source>
        <dbReference type="ARBA" id="ARBA00022801"/>
    </source>
</evidence>
<comment type="caution">
    <text evidence="7">The sequence shown here is derived from an EMBL/GenBank/DDBJ whole genome shotgun (WGS) entry which is preliminary data.</text>
</comment>
<keyword evidence="3" id="KW-0378">Hydrolase</keyword>
<gene>
    <name evidence="7" type="ORF">GPX89_37790</name>
</gene>
<dbReference type="PANTHER" id="PTHR33630">
    <property type="entry name" value="CUTINASE RV1984C-RELATED-RELATED"/>
    <property type="match status" value="1"/>
</dbReference>
<accession>A0A7K1VA36</accession>
<organism evidence="7 8">
    <name type="scientific">Nocardia terrae</name>
    <dbReference type="NCBI Taxonomy" id="2675851"/>
    <lineage>
        <taxon>Bacteria</taxon>
        <taxon>Bacillati</taxon>
        <taxon>Actinomycetota</taxon>
        <taxon>Actinomycetes</taxon>
        <taxon>Mycobacteriales</taxon>
        <taxon>Nocardiaceae</taxon>
        <taxon>Nocardia</taxon>
    </lineage>
</organism>